<dbReference type="AlphaFoldDB" id="A0AA41W2B9"/>
<keyword evidence="2" id="KW-1185">Reference proteome</keyword>
<evidence type="ECO:0000313" key="2">
    <source>
        <dbReference type="Proteomes" id="UP001177140"/>
    </source>
</evidence>
<comment type="caution">
    <text evidence="1">The sequence shown here is derived from an EMBL/GenBank/DDBJ whole genome shotgun (WGS) entry which is preliminary data.</text>
</comment>
<sequence length="88" mass="9838">MFTISGETSTSHGISGYLDPRQSFNNGVILVEAFLDSYLYDPKHKTFTKLEINGCKVNSTWAYLGSLVSPDYIPNARGYQISEIIEAR</sequence>
<dbReference type="EMBL" id="JAJJMA010343576">
    <property type="protein sequence ID" value="MCL7051890.1"/>
    <property type="molecule type" value="Genomic_DNA"/>
</dbReference>
<accession>A0AA41W2B9</accession>
<evidence type="ECO:0000313" key="1">
    <source>
        <dbReference type="EMBL" id="MCL7051890.1"/>
    </source>
</evidence>
<gene>
    <name evidence="1" type="ORF">MKW94_017466</name>
</gene>
<name>A0AA41W2B9_PAPNU</name>
<reference evidence="1" key="1">
    <citation type="submission" date="2022-03" db="EMBL/GenBank/DDBJ databases">
        <title>A functionally conserved STORR gene fusion in Papaver species that diverged 16.8 million years ago.</title>
        <authorList>
            <person name="Catania T."/>
        </authorList>
    </citation>
    <scope>NUCLEOTIDE SEQUENCE</scope>
    <source>
        <strain evidence="1">S-191538</strain>
    </source>
</reference>
<feature type="non-terminal residue" evidence="1">
    <location>
        <position position="88"/>
    </location>
</feature>
<dbReference type="Proteomes" id="UP001177140">
    <property type="component" value="Unassembled WGS sequence"/>
</dbReference>
<organism evidence="1 2">
    <name type="scientific">Papaver nudicaule</name>
    <name type="common">Iceland poppy</name>
    <dbReference type="NCBI Taxonomy" id="74823"/>
    <lineage>
        <taxon>Eukaryota</taxon>
        <taxon>Viridiplantae</taxon>
        <taxon>Streptophyta</taxon>
        <taxon>Embryophyta</taxon>
        <taxon>Tracheophyta</taxon>
        <taxon>Spermatophyta</taxon>
        <taxon>Magnoliopsida</taxon>
        <taxon>Ranunculales</taxon>
        <taxon>Papaveraceae</taxon>
        <taxon>Papaveroideae</taxon>
        <taxon>Papaver</taxon>
    </lineage>
</organism>
<proteinExistence type="predicted"/>
<protein>
    <submittedName>
        <fullName evidence="1">Uncharacterized protein</fullName>
    </submittedName>
</protein>